<dbReference type="InterPro" id="IPR020843">
    <property type="entry name" value="ER"/>
</dbReference>
<dbReference type="AlphaFoldDB" id="A0A101JPG4"/>
<protein>
    <submittedName>
        <fullName evidence="7">Alcohol dehydrogenase</fullName>
    </submittedName>
</protein>
<dbReference type="SUPFAM" id="SSF51735">
    <property type="entry name" value="NAD(P)-binding Rossmann-fold domains"/>
    <property type="match status" value="1"/>
</dbReference>
<dbReference type="InterPro" id="IPR036291">
    <property type="entry name" value="NAD(P)-bd_dom_sf"/>
</dbReference>
<dbReference type="SMART" id="SM00829">
    <property type="entry name" value="PKS_ER"/>
    <property type="match status" value="1"/>
</dbReference>
<dbReference type="PANTHER" id="PTHR44154">
    <property type="entry name" value="QUINONE OXIDOREDUCTASE"/>
    <property type="match status" value="1"/>
</dbReference>
<dbReference type="SUPFAM" id="SSF50129">
    <property type="entry name" value="GroES-like"/>
    <property type="match status" value="1"/>
</dbReference>
<dbReference type="InterPro" id="IPR011032">
    <property type="entry name" value="GroES-like_sf"/>
</dbReference>
<keyword evidence="3" id="KW-0963">Cytoplasm</keyword>
<feature type="domain" description="Enoyl reductase (ER)" evidence="6">
    <location>
        <begin position="11"/>
        <end position="302"/>
    </location>
</feature>
<gene>
    <name evidence="7" type="ORF">ADL12_26290</name>
</gene>
<comment type="caution">
    <text evidence="7">The sequence shown here is derived from an EMBL/GenBank/DDBJ whole genome shotgun (WGS) entry which is preliminary data.</text>
</comment>
<dbReference type="Pfam" id="PF08240">
    <property type="entry name" value="ADH_N"/>
    <property type="match status" value="1"/>
</dbReference>
<dbReference type="InterPro" id="IPR013154">
    <property type="entry name" value="ADH-like_N"/>
</dbReference>
<organism evidence="7 8">
    <name type="scientific">Streptomyces regalis</name>
    <dbReference type="NCBI Taxonomy" id="68262"/>
    <lineage>
        <taxon>Bacteria</taxon>
        <taxon>Bacillati</taxon>
        <taxon>Actinomycetota</taxon>
        <taxon>Actinomycetes</taxon>
        <taxon>Kitasatosporales</taxon>
        <taxon>Streptomycetaceae</taxon>
        <taxon>Streptomyces</taxon>
    </lineage>
</organism>
<dbReference type="GO" id="GO:0008270">
    <property type="term" value="F:zinc ion binding"/>
    <property type="evidence" value="ECO:0007669"/>
    <property type="project" value="InterPro"/>
</dbReference>
<evidence type="ECO:0000256" key="1">
    <source>
        <dbReference type="ARBA" id="ARBA00004496"/>
    </source>
</evidence>
<reference evidence="8" key="1">
    <citation type="submission" date="2015-10" db="EMBL/GenBank/DDBJ databases">
        <authorList>
            <person name="Ju K.-S."/>
            <person name="Doroghazi J.R."/>
            <person name="Metcalf W.W."/>
        </authorList>
    </citation>
    <scope>NUCLEOTIDE SEQUENCE [LARGE SCALE GENOMIC DNA]</scope>
    <source>
        <strain evidence="8">NRRL 3151</strain>
    </source>
</reference>
<keyword evidence="8" id="KW-1185">Reference proteome</keyword>
<dbReference type="OrthoDB" id="3727682at2"/>
<dbReference type="GO" id="GO:0005737">
    <property type="term" value="C:cytoplasm"/>
    <property type="evidence" value="ECO:0007669"/>
    <property type="project" value="UniProtKB-SubCell"/>
</dbReference>
<dbReference type="InterPro" id="IPR051603">
    <property type="entry name" value="Zinc-ADH_QOR/CCCR"/>
</dbReference>
<evidence type="ECO:0000256" key="2">
    <source>
        <dbReference type="ARBA" id="ARBA00011881"/>
    </source>
</evidence>
<dbReference type="Pfam" id="PF13602">
    <property type="entry name" value="ADH_zinc_N_2"/>
    <property type="match status" value="1"/>
</dbReference>
<keyword evidence="5" id="KW-0694">RNA-binding</keyword>
<proteinExistence type="predicted"/>
<dbReference type="Gene3D" id="3.40.50.720">
    <property type="entry name" value="NAD(P)-binding Rossmann-like Domain"/>
    <property type="match status" value="1"/>
</dbReference>
<keyword evidence="4" id="KW-0521">NADP</keyword>
<dbReference type="InterPro" id="IPR002364">
    <property type="entry name" value="Quin_OxRdtase/zeta-crystal_CS"/>
</dbReference>
<evidence type="ECO:0000256" key="3">
    <source>
        <dbReference type="ARBA" id="ARBA00022490"/>
    </source>
</evidence>
<dbReference type="CDD" id="cd05289">
    <property type="entry name" value="MDR_like_2"/>
    <property type="match status" value="1"/>
</dbReference>
<name>A0A101JPG4_9ACTN</name>
<dbReference type="GO" id="GO:0003723">
    <property type="term" value="F:RNA binding"/>
    <property type="evidence" value="ECO:0007669"/>
    <property type="project" value="UniProtKB-KW"/>
</dbReference>
<evidence type="ECO:0000313" key="7">
    <source>
        <dbReference type="EMBL" id="KUL30602.1"/>
    </source>
</evidence>
<dbReference type="PANTHER" id="PTHR44154:SF1">
    <property type="entry name" value="QUINONE OXIDOREDUCTASE"/>
    <property type="match status" value="1"/>
</dbReference>
<dbReference type="Proteomes" id="UP000053923">
    <property type="component" value="Unassembled WGS sequence"/>
</dbReference>
<dbReference type="PROSITE" id="PS01162">
    <property type="entry name" value="QOR_ZETA_CRYSTAL"/>
    <property type="match status" value="1"/>
</dbReference>
<evidence type="ECO:0000259" key="6">
    <source>
        <dbReference type="SMART" id="SM00829"/>
    </source>
</evidence>
<dbReference type="Gene3D" id="3.90.180.10">
    <property type="entry name" value="Medium-chain alcohol dehydrogenases, catalytic domain"/>
    <property type="match status" value="1"/>
</dbReference>
<evidence type="ECO:0000313" key="8">
    <source>
        <dbReference type="Proteomes" id="UP000053923"/>
    </source>
</evidence>
<sequence length="306" mass="31499">MPKAIAIQQFGGPDVLGLIDVPEPVPGPGQVTVRVRAVGVNGFDCRVRSGGMRGRYPVEFPQIIGNEFAGVVERTGPEVTGFAPGDEVLGFAVMQSGAELLAVGADQITAKPAELSWEVAGSLSAVGQTADIALAELRVGQGDTVLVHAAAGGVGSLAVQLVKERGGTAIGSAGEHNHEFLRSLGALPVAYGPGFADRVRALAPDGVDAALDCHGGPEALAVSLELVADRSRIATIANFRAAAQEGIVMPQVVRSAERLAALAALCAEGRLRPHVEAVLPFAKAAEAHHRLEQGHVRGKLVLVPDL</sequence>
<dbReference type="EMBL" id="LLZG01000288">
    <property type="protein sequence ID" value="KUL30602.1"/>
    <property type="molecule type" value="Genomic_DNA"/>
</dbReference>
<comment type="subunit">
    <text evidence="2">Homotetramer.</text>
</comment>
<comment type="subcellular location">
    <subcellularLocation>
        <location evidence="1">Cytoplasm</location>
    </subcellularLocation>
</comment>
<dbReference type="RefSeq" id="WP_062705799.1">
    <property type="nucleotide sequence ID" value="NZ_LLZG01000288.1"/>
</dbReference>
<evidence type="ECO:0000256" key="4">
    <source>
        <dbReference type="ARBA" id="ARBA00022857"/>
    </source>
</evidence>
<accession>A0A101JPG4</accession>
<dbReference type="GO" id="GO:0016491">
    <property type="term" value="F:oxidoreductase activity"/>
    <property type="evidence" value="ECO:0007669"/>
    <property type="project" value="InterPro"/>
</dbReference>
<evidence type="ECO:0000256" key="5">
    <source>
        <dbReference type="ARBA" id="ARBA00022884"/>
    </source>
</evidence>